<organism evidence="2 3">
    <name type="scientific">Branchiostoma floridae</name>
    <name type="common">Florida lancelet</name>
    <name type="synonym">Amphioxus</name>
    <dbReference type="NCBI Taxonomy" id="7739"/>
    <lineage>
        <taxon>Eukaryota</taxon>
        <taxon>Metazoa</taxon>
        <taxon>Chordata</taxon>
        <taxon>Cephalochordata</taxon>
        <taxon>Leptocardii</taxon>
        <taxon>Amphioxiformes</taxon>
        <taxon>Branchiostomatidae</taxon>
        <taxon>Branchiostoma</taxon>
    </lineage>
</organism>
<accession>A0A9J7KUY7</accession>
<feature type="compositionally biased region" description="Acidic residues" evidence="1">
    <location>
        <begin position="2364"/>
        <end position="2376"/>
    </location>
</feature>
<feature type="compositionally biased region" description="Basic and acidic residues" evidence="1">
    <location>
        <begin position="2745"/>
        <end position="2778"/>
    </location>
</feature>
<feature type="compositionally biased region" description="Basic and acidic residues" evidence="1">
    <location>
        <begin position="2448"/>
        <end position="2458"/>
    </location>
</feature>
<dbReference type="Proteomes" id="UP000001554">
    <property type="component" value="Chromosome 3"/>
</dbReference>
<feature type="compositionally biased region" description="Basic and acidic residues" evidence="1">
    <location>
        <begin position="2141"/>
        <end position="2150"/>
    </location>
</feature>
<evidence type="ECO:0000256" key="1">
    <source>
        <dbReference type="SAM" id="MobiDB-lite"/>
    </source>
</evidence>
<feature type="compositionally biased region" description="Basic and acidic residues" evidence="1">
    <location>
        <begin position="2798"/>
        <end position="2808"/>
    </location>
</feature>
<feature type="compositionally biased region" description="Basic and acidic residues" evidence="1">
    <location>
        <begin position="2585"/>
        <end position="2595"/>
    </location>
</feature>
<feature type="compositionally biased region" description="Basic and acidic residues" evidence="1">
    <location>
        <begin position="1798"/>
        <end position="1807"/>
    </location>
</feature>
<dbReference type="PANTHER" id="PTHR23202:SF119">
    <property type="entry name" value="TWENTY-FOUR, ISOFORM B"/>
    <property type="match status" value="1"/>
</dbReference>
<feature type="compositionally biased region" description="Polar residues" evidence="1">
    <location>
        <begin position="2596"/>
        <end position="2606"/>
    </location>
</feature>
<feature type="region of interest" description="Disordered" evidence="1">
    <location>
        <begin position="2639"/>
        <end position="2659"/>
    </location>
</feature>
<gene>
    <name evidence="3" type="primary">LOC118412271</name>
</gene>
<feature type="region of interest" description="Disordered" evidence="1">
    <location>
        <begin position="1033"/>
        <end position="1052"/>
    </location>
</feature>
<feature type="compositionally biased region" description="Basic and acidic residues" evidence="1">
    <location>
        <begin position="2491"/>
        <end position="2500"/>
    </location>
</feature>
<feature type="compositionally biased region" description="Polar residues" evidence="1">
    <location>
        <begin position="292"/>
        <end position="304"/>
    </location>
</feature>
<feature type="region of interest" description="Disordered" evidence="1">
    <location>
        <begin position="2574"/>
        <end position="2620"/>
    </location>
</feature>
<feature type="compositionally biased region" description="Polar residues" evidence="1">
    <location>
        <begin position="92"/>
        <end position="113"/>
    </location>
</feature>
<feature type="compositionally biased region" description="Polar residues" evidence="1">
    <location>
        <begin position="26"/>
        <end position="43"/>
    </location>
</feature>
<feature type="compositionally biased region" description="Polar residues" evidence="1">
    <location>
        <begin position="2040"/>
        <end position="2056"/>
    </location>
</feature>
<proteinExistence type="predicted"/>
<reference evidence="2" key="1">
    <citation type="journal article" date="2020" name="Nat. Ecol. Evol.">
        <title>Deeply conserved synteny resolves early events in vertebrate evolution.</title>
        <authorList>
            <person name="Simakov O."/>
            <person name="Marletaz F."/>
            <person name="Yue J.X."/>
            <person name="O'Connell B."/>
            <person name="Jenkins J."/>
            <person name="Brandt A."/>
            <person name="Calef R."/>
            <person name="Tung C.H."/>
            <person name="Huang T.K."/>
            <person name="Schmutz J."/>
            <person name="Satoh N."/>
            <person name="Yu J.K."/>
            <person name="Putnam N.H."/>
            <person name="Green R.E."/>
            <person name="Rokhsar D.S."/>
        </authorList>
    </citation>
    <scope>NUCLEOTIDE SEQUENCE [LARGE SCALE GENOMIC DNA]</scope>
    <source>
        <strain evidence="2">S238N-H82</strain>
    </source>
</reference>
<feature type="region of interest" description="Disordered" evidence="1">
    <location>
        <begin position="1633"/>
        <end position="2192"/>
    </location>
</feature>
<dbReference type="OrthoDB" id="10141634at2759"/>
<feature type="region of interest" description="Disordered" evidence="1">
    <location>
        <begin position="2712"/>
        <end position="2875"/>
    </location>
</feature>
<feature type="compositionally biased region" description="Polar residues" evidence="1">
    <location>
        <begin position="1947"/>
        <end position="1962"/>
    </location>
</feature>
<feature type="compositionally biased region" description="Polar residues" evidence="1">
    <location>
        <begin position="2830"/>
        <end position="2839"/>
    </location>
</feature>
<feature type="compositionally biased region" description="Basic and acidic residues" evidence="1">
    <location>
        <begin position="2270"/>
        <end position="2282"/>
    </location>
</feature>
<evidence type="ECO:0000313" key="2">
    <source>
        <dbReference type="Proteomes" id="UP000001554"/>
    </source>
</evidence>
<feature type="region of interest" description="Disordered" evidence="1">
    <location>
        <begin position="289"/>
        <end position="309"/>
    </location>
</feature>
<feature type="compositionally biased region" description="Basic and acidic residues" evidence="1">
    <location>
        <begin position="1831"/>
        <end position="1842"/>
    </location>
</feature>
<feature type="compositionally biased region" description="Polar residues" evidence="1">
    <location>
        <begin position="2077"/>
        <end position="2100"/>
    </location>
</feature>
<dbReference type="GeneID" id="118412271"/>
<dbReference type="RefSeq" id="XP_035670912.1">
    <property type="nucleotide sequence ID" value="XM_035815019.1"/>
</dbReference>
<feature type="compositionally biased region" description="Polar residues" evidence="1">
    <location>
        <begin position="2114"/>
        <end position="2123"/>
    </location>
</feature>
<feature type="region of interest" description="Disordered" evidence="1">
    <location>
        <begin position="23"/>
        <end position="131"/>
    </location>
</feature>
<feature type="compositionally biased region" description="Low complexity" evidence="1">
    <location>
        <begin position="44"/>
        <end position="59"/>
    </location>
</feature>
<feature type="region of interest" description="Disordered" evidence="1">
    <location>
        <begin position="735"/>
        <end position="754"/>
    </location>
</feature>
<feature type="compositionally biased region" description="Low complexity" evidence="1">
    <location>
        <begin position="1883"/>
        <end position="1903"/>
    </location>
</feature>
<feature type="compositionally biased region" description="Basic and acidic residues" evidence="1">
    <location>
        <begin position="2395"/>
        <end position="2431"/>
    </location>
</feature>
<dbReference type="KEGG" id="bfo:118412271"/>
<dbReference type="PANTHER" id="PTHR23202">
    <property type="entry name" value="WASP INTERACTING PROTEIN-RELATED"/>
    <property type="match status" value="1"/>
</dbReference>
<feature type="compositionally biased region" description="Basic and acidic residues" evidence="1">
    <location>
        <begin position="2235"/>
        <end position="2257"/>
    </location>
</feature>
<feature type="region of interest" description="Disordered" evidence="1">
    <location>
        <begin position="2216"/>
        <end position="2310"/>
    </location>
</feature>
<sequence>MVYVPPQFLARFQSKEFRHVEFHPSPRSSVTSSVAGSDVGSVQSSRATSPTGTPRSSSPVGRDHTSQGVQSTALASALRDAAESRDTAHGMMQTQRDSLAFRLQSQGTQLKHSTTVRRKTSTGETEDTAEASHMVATVQADRIPSPPPLPSFGLGLLSAHPVSAMSPLSPVPGHMQSGSPGNDSLSFRLQSQATKLKHSTTVRRKTCTGETDDTAEASQVVAAVQAERIPTPPLPAFGLSAHAQITPPAALAIPSSAPTMGLLSHHPTASGLPMPQLSGMTRPGLTGGTAMRHTSASAKVTQKTSVKKGDETVENVAEASQAMATTEVVQIPPPPPLPTPELLRRPSLPRATPHLMMHGAGFGRVPSPPALPPMDLLMAGISGGFGRVPSPPALPPMDLLIAGISGGFGRVPSPPALPPMELLMAGISGGFGRPQPNMALQLAGPSALSVPQPSLLSHGHGQGGGTFMRSTTASNKMTHKTKVTKGDETVENVAEASETVGTIEVGHIPEPPPLPTPEQLRRPSLLPAAPQLNMALQMAGSSALATPQYPPSLIYPGHGHSGGTFMRSTTASNKMTHKTKVAKGDETVENVAEASKTVGTMEFGHIPEPPPLPTPEQLRRPSLPRATPHLMMHGAGFGRVPSPPALPPMDLLMAGISGGFGRVPSPPALPPMDLLMAGISGGFGRVPSPPALPPMELLMAGISGGFGRPQPNMALQLAGPSALSVPQPSLLSHGHGQGGGTFMRSTTASNKMTHKTKVTKGDEMIENVAEASETVGTIEVGHIPEPPPLPTPEQLRRPSLPPAAPQLNMALQMAGSSALATPQYPPSLMSPGHGHGGGTFMRSTTASNKMTHKTKVTKGDETVENVAEASETVGTMEFGHIPEPPPLPTPEQLRRPSLPQATPNLMMHGAGFGRVPSPPALPPMDLLMAGISGGFGRVPSPPALPPMDLLMAGISGGFGRVPSPPALPPMDLLMAGISGGFGRVPSPPALPPMDLLMAGISGGFGRPQPNMALQLAGPSALSVPQPSLLSHGHGQGGGTFMRSTTASNKMTHKTKVTKGDEMIENVAEASETVGTIEVGHIPEPPPLPTPEQLRRPSLPPAAPQLNMALQMAGPSALATPQYPPSLMSPGQGQGGGTFMRSTTASNKMTHKTRVTKGDESVENVAEASETVGTMEFGHIPEPPPLPTPEQLRRPSLSRATPHLMMHGAGFERVPSPPALPPMELLLSGIADISGRVPSPPALPSMEFLMSEIRYTSRQVPNPPALPTMEFLMSGISGFPERDASQASPRPLLDLVGSGAMQPVPDPNRQYTVMSMYAAQESTLSQKRTVTHRDEGTEHSTAEEFSIGTKAAVLHTNIPEPPLLPMLKYFVQKPYDHPQDTFEHQITQTVDRFFRRRELSIKLHQDKEDVTEFLLGLEEDKSQISSEKLEEVRAEANEELATINASISNLLMTTSLRNVVENSGSQCSEESLEPGVVVSADDYQTATEWIKSDSKLTMNLERPSLHELQGAEQHQLSLCNHTDHGESAWYQCDNNYQVVHGEDTPCCMIDHAHHWTYEPTRFKCGSCNEPLLIKYHIETDSEDDDEKDEGHKKVPVPICNTKKHGHEHTWTYRTIRMTCKQCHVTMVMKMHLESDDEDEVPVERSVPIHHRAPRKDPRTHTRRIKSRSEDSASQIPLVRKPSQTSERKYPYRQPGKKAYSSGKERPSRSLPKPKIVVTPEMRPQSASETELASGMAKDQSSKTQGRTSLKNVYIQTAGGSTSPPGSVAGKTGKQSAKGSAEPAAKTQKDTVKGGKAGMRRKENSKKVWDALVGDDNESGSSKAQATPSKYAKKPDSASKDAAAKRSGPKAFTKKDMSSKLKGSQEAGASGTPKKVVVTSKDLPSKPTSKVASASSTTKSSPPSKEANLPVTGLDRSGQTKESTQDKKEKPSLGASQKGANVPKAGPSGDQTAKSAPTKISQATKGVDVKGETPIMRTTALSPRHADMQSTDKKSLKETAPLLSKIPRPVQDTTVKRKDPTMGTTALSPRRTGIQATDKPVKQTSLLPTKIPQPSQGTAVRRKVPTMGTEALSPRCTDIQATDKSVKQTSLSPMKIQQPSKDTTVKRNTPVMDRTPVSQRHTGASQGVPAKSEPMKTVQSAKDSADRPRTPRMESTAQTAGPPMVQTRPTAEPPNAEQSSEPDTPEHQRPYGWVSSGIKKYNDVERARLDAEVNHYWGTKFSRDREKPWWNIEDPEERERARLRQDRSQTNIRRAESSGREPGATSASYKPPDIEKQVTYDVDRSPAMLPGHFGASTGVRSRPSMPGTGLVPKKLDMEVFDSSEDSEDEVDLDKPVSAEDLKDDKYWQALEKKAYTMVKKSMEQLETVEEGSAEDETPVQEASSTVKKPSKFSEMFQSRKEKERKREREARERAMEEARKVEETFPHKSDTPTEKPFYGPPLPPEMQKNTPEKKKKDLTKNGHQGKPTLAASKAKEEEPTKSEPMKTVQSAKDYADRPRTPRMESTTQTAGPPMVQTRPTAEPPNAEQSSEPDTPEHRRPYGWVSSGIKKYNDDQRARLDAEVNYYWGTKFSRDREKPWWNIEDPEERERARLRQDRSQTNIRQTGSSGREPGATSASYNPPCFEKQVTYDVDRSPAMLPGHFGASTGVRSRPSMPDTGLVPKKLDMEVFDSSEDSEDEIDLDKPVSAEDLKDDEYWQALEKKAYAMVKKSMEQLETVEEGSAKDETPVQEASSTVKKPSKFSEMFQSRKDKERKREREARERAMEEAGKGEETFPHKSDPPTAKPFYGPPLPPEMQKNTPEKKKKDLTSHGHQGRPTLAASKAKEEEPSTSKKSGGTLTPTKLVRKMKVGVNKVKNSIESKLSGEESDSMSNDLST</sequence>
<evidence type="ECO:0000313" key="3">
    <source>
        <dbReference type="RefSeq" id="XP_035670912.1"/>
    </source>
</evidence>
<feature type="region of interest" description="Disordered" evidence="1">
    <location>
        <begin position="194"/>
        <end position="213"/>
    </location>
</feature>
<name>A0A9J7KUY7_BRAFL</name>
<reference evidence="3" key="2">
    <citation type="submission" date="2025-08" db="UniProtKB">
        <authorList>
            <consortium name="RefSeq"/>
        </authorList>
    </citation>
    <scope>IDENTIFICATION</scope>
    <source>
        <strain evidence="3">S238N-H82</strain>
        <tissue evidence="3">Testes</tissue>
    </source>
</reference>
<keyword evidence="2" id="KW-1185">Reference proteome</keyword>
<feature type="compositionally biased region" description="Basic residues" evidence="1">
    <location>
        <begin position="195"/>
        <end position="206"/>
    </location>
</feature>
<protein>
    <submittedName>
        <fullName evidence="3">Uncharacterized protein LOC118412271</fullName>
    </submittedName>
</protein>
<feature type="compositionally biased region" description="Basic and acidic residues" evidence="1">
    <location>
        <begin position="2471"/>
        <end position="2482"/>
    </location>
</feature>
<feature type="compositionally biased region" description="Basic and acidic residues" evidence="1">
    <location>
        <begin position="1982"/>
        <end position="1995"/>
    </location>
</feature>
<feature type="compositionally biased region" description="Polar residues" evidence="1">
    <location>
        <begin position="1740"/>
        <end position="1763"/>
    </location>
</feature>
<feature type="region of interest" description="Disordered" evidence="1">
    <location>
        <begin position="2361"/>
        <end position="2545"/>
    </location>
</feature>
<feature type="region of interest" description="Disordered" evidence="1">
    <location>
        <begin position="1141"/>
        <end position="1162"/>
    </location>
</feature>